<organism evidence="10">
    <name type="scientific">marine metagenome</name>
    <dbReference type="NCBI Taxonomy" id="408172"/>
    <lineage>
        <taxon>unclassified sequences</taxon>
        <taxon>metagenomes</taxon>
        <taxon>ecological metagenomes</taxon>
    </lineage>
</organism>
<evidence type="ECO:0000256" key="2">
    <source>
        <dbReference type="ARBA" id="ARBA00010231"/>
    </source>
</evidence>
<evidence type="ECO:0000256" key="5">
    <source>
        <dbReference type="ARBA" id="ARBA00022842"/>
    </source>
</evidence>
<dbReference type="AlphaFoldDB" id="A0A382C0F7"/>
<evidence type="ECO:0000259" key="9">
    <source>
        <dbReference type="Pfam" id="PF02880"/>
    </source>
</evidence>
<name>A0A382C0F7_9ZZZZ</name>
<dbReference type="Gene3D" id="3.30.310.50">
    <property type="entry name" value="Alpha-D-phosphohexomutase, C-terminal domain"/>
    <property type="match status" value="1"/>
</dbReference>
<dbReference type="CDD" id="cd03089">
    <property type="entry name" value="PMM_PGM"/>
    <property type="match status" value="1"/>
</dbReference>
<dbReference type="PANTHER" id="PTHR43771:SF2">
    <property type="entry name" value="PHOSPHOMANNOMUTASE_PHOSPHOGLUCOMUTASE"/>
    <property type="match status" value="1"/>
</dbReference>
<dbReference type="SUPFAM" id="SSF53738">
    <property type="entry name" value="Phosphoglucomutase, first 3 domains"/>
    <property type="match status" value="3"/>
</dbReference>
<evidence type="ECO:0000313" key="10">
    <source>
        <dbReference type="EMBL" id="SVB19550.1"/>
    </source>
</evidence>
<keyword evidence="3" id="KW-0597">Phosphoprotein</keyword>
<keyword evidence="4" id="KW-0479">Metal-binding</keyword>
<sequence length="425" mass="48231">MELESNYSLENFDPEVLREYDIRGIVGNNLNENTAYTIGRTFGFVVKSRSSSSTIVAGFDGRLTSPKLHQALCEGLKQAGTKIINVGMGPTPMIYFAHYHFNSDAAVMVTGSHNPSDYNGFKMVFNKNSFYADEIQNLQYIIQNEKLNIEEGSITEHNIINEYVNRDLQNININNKLKIAWDIGNGAMGLIIKEITSRLKNTNNIIINEKVDGTFPNHHPDPTVPKNMEQLIRTVIDYKCDIGFAFDGDGDRLGVVDNRGKIVWADQYMLILCSEITKLYDQPKIIMDVKCSKVFFDEAKKMNCNPIMARTGHSPIKEKMKELNSPLSGEMSGHVCYADDFFGYDDAMYVALRLLRILSNQSKKLSDIIGKYPATYSTPEIRFDVEEIRKFAIIDEIKERLKNTEGEVINIDGIRVQNKLGWFLI</sequence>
<dbReference type="Pfam" id="PF02878">
    <property type="entry name" value="PGM_PMM_I"/>
    <property type="match status" value="1"/>
</dbReference>
<dbReference type="InterPro" id="IPR005846">
    <property type="entry name" value="A-D-PHexomutase_a/b/a-III"/>
</dbReference>
<evidence type="ECO:0000256" key="6">
    <source>
        <dbReference type="ARBA" id="ARBA00023235"/>
    </source>
</evidence>
<dbReference type="InterPro" id="IPR005845">
    <property type="entry name" value="A-D-PHexomutase_a/b/a-II"/>
</dbReference>
<evidence type="ECO:0000256" key="4">
    <source>
        <dbReference type="ARBA" id="ARBA00022723"/>
    </source>
</evidence>
<dbReference type="Pfam" id="PF02879">
    <property type="entry name" value="PGM_PMM_II"/>
    <property type="match status" value="1"/>
</dbReference>
<dbReference type="PRINTS" id="PR00509">
    <property type="entry name" value="PGMPMM"/>
</dbReference>
<dbReference type="GO" id="GO:0000287">
    <property type="term" value="F:magnesium ion binding"/>
    <property type="evidence" value="ECO:0007669"/>
    <property type="project" value="InterPro"/>
</dbReference>
<dbReference type="PROSITE" id="PS00710">
    <property type="entry name" value="PGM_PMM"/>
    <property type="match status" value="1"/>
</dbReference>
<evidence type="ECO:0000259" key="7">
    <source>
        <dbReference type="Pfam" id="PF02878"/>
    </source>
</evidence>
<comment type="similarity">
    <text evidence="2">Belongs to the phosphohexose mutase family.</text>
</comment>
<feature type="non-terminal residue" evidence="10">
    <location>
        <position position="425"/>
    </location>
</feature>
<dbReference type="PANTHER" id="PTHR43771">
    <property type="entry name" value="PHOSPHOMANNOMUTASE"/>
    <property type="match status" value="1"/>
</dbReference>
<accession>A0A382C0F7</accession>
<feature type="domain" description="Alpha-D-phosphohexomutase alpha/beta/alpha" evidence="7">
    <location>
        <begin position="17"/>
        <end position="145"/>
    </location>
</feature>
<dbReference type="Pfam" id="PF02880">
    <property type="entry name" value="PGM_PMM_III"/>
    <property type="match status" value="1"/>
</dbReference>
<dbReference type="InterPro" id="IPR005841">
    <property type="entry name" value="Alpha-D-phosphohexomutase_SF"/>
</dbReference>
<dbReference type="InterPro" id="IPR005844">
    <property type="entry name" value="A-D-PHexomutase_a/b/a-I"/>
</dbReference>
<evidence type="ECO:0008006" key="11">
    <source>
        <dbReference type="Google" id="ProtNLM"/>
    </source>
</evidence>
<reference evidence="10" key="1">
    <citation type="submission" date="2018-05" db="EMBL/GenBank/DDBJ databases">
        <authorList>
            <person name="Lanie J.A."/>
            <person name="Ng W.-L."/>
            <person name="Kazmierczak K.M."/>
            <person name="Andrzejewski T.M."/>
            <person name="Davidsen T.M."/>
            <person name="Wayne K.J."/>
            <person name="Tettelin H."/>
            <person name="Glass J.I."/>
            <person name="Rusch D."/>
            <person name="Podicherti R."/>
            <person name="Tsui H.-C.T."/>
            <person name="Winkler M.E."/>
        </authorList>
    </citation>
    <scope>NUCLEOTIDE SEQUENCE</scope>
</reference>
<keyword evidence="5" id="KW-0460">Magnesium</keyword>
<dbReference type="InterPro" id="IPR016055">
    <property type="entry name" value="A-D-PHexomutase_a/b/a-I/II/III"/>
</dbReference>
<dbReference type="EMBL" id="UINC01032230">
    <property type="protein sequence ID" value="SVB19550.1"/>
    <property type="molecule type" value="Genomic_DNA"/>
</dbReference>
<comment type="cofactor">
    <cofactor evidence="1">
        <name>Mg(2+)</name>
        <dbReference type="ChEBI" id="CHEBI:18420"/>
    </cofactor>
</comment>
<evidence type="ECO:0000256" key="1">
    <source>
        <dbReference type="ARBA" id="ARBA00001946"/>
    </source>
</evidence>
<feature type="non-terminal residue" evidence="10">
    <location>
        <position position="1"/>
    </location>
</feature>
<dbReference type="InterPro" id="IPR036900">
    <property type="entry name" value="A-D-PHexomutase_C_sf"/>
</dbReference>
<dbReference type="GO" id="GO:0016868">
    <property type="term" value="F:intramolecular phosphotransferase activity"/>
    <property type="evidence" value="ECO:0007669"/>
    <property type="project" value="InterPro"/>
</dbReference>
<dbReference type="Gene3D" id="3.40.120.10">
    <property type="entry name" value="Alpha-D-Glucose-1,6-Bisphosphate, subunit A, domain 3"/>
    <property type="match status" value="3"/>
</dbReference>
<proteinExistence type="inferred from homology"/>
<protein>
    <recommendedName>
        <fullName evidence="11">Phosphomannomutase</fullName>
    </recommendedName>
</protein>
<dbReference type="SUPFAM" id="SSF55957">
    <property type="entry name" value="Phosphoglucomutase, C-terminal domain"/>
    <property type="match status" value="1"/>
</dbReference>
<evidence type="ECO:0000256" key="3">
    <source>
        <dbReference type="ARBA" id="ARBA00022553"/>
    </source>
</evidence>
<dbReference type="GO" id="GO:0005975">
    <property type="term" value="P:carbohydrate metabolic process"/>
    <property type="evidence" value="ECO:0007669"/>
    <property type="project" value="InterPro"/>
</dbReference>
<dbReference type="InterPro" id="IPR016066">
    <property type="entry name" value="A-D-PHexomutase_CS"/>
</dbReference>
<evidence type="ECO:0000259" key="8">
    <source>
        <dbReference type="Pfam" id="PF02879"/>
    </source>
</evidence>
<keyword evidence="6" id="KW-0413">Isomerase</keyword>
<gene>
    <name evidence="10" type="ORF">METZ01_LOCUS172404</name>
</gene>
<feature type="domain" description="Alpha-D-phosphohexomutase alpha/beta/alpha" evidence="8">
    <location>
        <begin position="162"/>
        <end position="260"/>
    </location>
</feature>
<feature type="domain" description="Alpha-D-phosphohexomutase alpha/beta/alpha" evidence="9">
    <location>
        <begin position="265"/>
        <end position="374"/>
    </location>
</feature>